<keyword evidence="9" id="KW-0289">Folate biosynthesis</keyword>
<dbReference type="Gene3D" id="3.30.70.560">
    <property type="entry name" value="7,8-Dihydro-6-hydroxymethylpterin-pyrophosphokinase HPPK"/>
    <property type="match status" value="1"/>
</dbReference>
<evidence type="ECO:0000256" key="12">
    <source>
        <dbReference type="ARBA" id="ARBA00033413"/>
    </source>
</evidence>
<evidence type="ECO:0000256" key="5">
    <source>
        <dbReference type="ARBA" id="ARBA00022679"/>
    </source>
</evidence>
<feature type="domain" description="7,8-dihydro-6-hydroxymethylpterin-pyrophosphokinase" evidence="13">
    <location>
        <begin position="88"/>
        <end position="99"/>
    </location>
</feature>
<evidence type="ECO:0000256" key="10">
    <source>
        <dbReference type="ARBA" id="ARBA00029409"/>
    </source>
</evidence>
<evidence type="ECO:0000313" key="14">
    <source>
        <dbReference type="EMBL" id="HEC07826.1"/>
    </source>
</evidence>
<name>A0A831RVJ3_9GAMM</name>
<accession>A0A831RVJ3</accession>
<dbReference type="UniPathway" id="UPA00077">
    <property type="reaction ID" value="UER00155"/>
</dbReference>
<dbReference type="Proteomes" id="UP000886339">
    <property type="component" value="Unassembled WGS sequence"/>
</dbReference>
<evidence type="ECO:0000256" key="2">
    <source>
        <dbReference type="ARBA" id="ARBA00005810"/>
    </source>
</evidence>
<evidence type="ECO:0000256" key="6">
    <source>
        <dbReference type="ARBA" id="ARBA00022741"/>
    </source>
</evidence>
<dbReference type="SUPFAM" id="SSF55083">
    <property type="entry name" value="6-hydroxymethyl-7,8-dihydropterin pyrophosphokinase, HPPK"/>
    <property type="match status" value="1"/>
</dbReference>
<evidence type="ECO:0000256" key="1">
    <source>
        <dbReference type="ARBA" id="ARBA00005051"/>
    </source>
</evidence>
<dbReference type="PANTHER" id="PTHR43071">
    <property type="entry name" value="2-AMINO-4-HYDROXY-6-HYDROXYMETHYLDIHYDROPTERIDINE PYROPHOSPHOKINASE"/>
    <property type="match status" value="1"/>
</dbReference>
<reference evidence="14" key="1">
    <citation type="journal article" date="2020" name="mSystems">
        <title>Genome- and Community-Level Interaction Insights into Carbon Utilization and Element Cycling Functions of Hydrothermarchaeota in Hydrothermal Sediment.</title>
        <authorList>
            <person name="Zhou Z."/>
            <person name="Liu Y."/>
            <person name="Xu W."/>
            <person name="Pan J."/>
            <person name="Luo Z.H."/>
            <person name="Li M."/>
        </authorList>
    </citation>
    <scope>NUCLEOTIDE SEQUENCE [LARGE SCALE GENOMIC DNA]</scope>
    <source>
        <strain evidence="14">HyVt-458</strain>
    </source>
</reference>
<proteinExistence type="inferred from homology"/>
<dbReference type="CDD" id="cd00483">
    <property type="entry name" value="HPPK"/>
    <property type="match status" value="1"/>
</dbReference>
<keyword evidence="6" id="KW-0547">Nucleotide-binding</keyword>
<dbReference type="GO" id="GO:0046654">
    <property type="term" value="P:tetrahydrofolate biosynthetic process"/>
    <property type="evidence" value="ECO:0007669"/>
    <property type="project" value="UniProtKB-UniPathway"/>
</dbReference>
<dbReference type="Pfam" id="PF01288">
    <property type="entry name" value="HPPK"/>
    <property type="match status" value="1"/>
</dbReference>
<comment type="similarity">
    <text evidence="2">Belongs to the HPPK family.</text>
</comment>
<keyword evidence="7" id="KW-0418">Kinase</keyword>
<evidence type="ECO:0000256" key="9">
    <source>
        <dbReference type="ARBA" id="ARBA00022909"/>
    </source>
</evidence>
<dbReference type="InterPro" id="IPR000550">
    <property type="entry name" value="Hppk"/>
</dbReference>
<evidence type="ECO:0000256" key="4">
    <source>
        <dbReference type="ARBA" id="ARBA00016218"/>
    </source>
</evidence>
<gene>
    <name evidence="14" type="primary">folK</name>
    <name evidence="14" type="ORF">ENJ12_13300</name>
</gene>
<evidence type="ECO:0000256" key="3">
    <source>
        <dbReference type="ARBA" id="ARBA00013253"/>
    </source>
</evidence>
<organism evidence="14">
    <name type="scientific">Thiolapillus brandeum</name>
    <dbReference type="NCBI Taxonomy" id="1076588"/>
    <lineage>
        <taxon>Bacteria</taxon>
        <taxon>Pseudomonadati</taxon>
        <taxon>Pseudomonadota</taxon>
        <taxon>Gammaproteobacteria</taxon>
        <taxon>Chromatiales</taxon>
        <taxon>Sedimenticolaceae</taxon>
        <taxon>Thiolapillus</taxon>
    </lineage>
</organism>
<dbReference type="PANTHER" id="PTHR43071:SF1">
    <property type="entry name" value="2-AMINO-4-HYDROXY-6-HYDROXYMETHYLDIHYDROPTERIDINE PYROPHOSPHOKINASE"/>
    <property type="match status" value="1"/>
</dbReference>
<evidence type="ECO:0000256" key="7">
    <source>
        <dbReference type="ARBA" id="ARBA00022777"/>
    </source>
</evidence>
<comment type="pathway">
    <text evidence="1">Cofactor biosynthesis; tetrahydrofolate biosynthesis; 2-amino-4-hydroxy-6-hydroxymethyl-7,8-dihydropteridine diphosphate from 7,8-dihydroneopterin triphosphate: step 4/4.</text>
</comment>
<evidence type="ECO:0000256" key="8">
    <source>
        <dbReference type="ARBA" id="ARBA00022840"/>
    </source>
</evidence>
<comment type="caution">
    <text evidence="14">The sequence shown here is derived from an EMBL/GenBank/DDBJ whole genome shotgun (WGS) entry which is preliminary data.</text>
</comment>
<dbReference type="AlphaFoldDB" id="A0A831RVJ3"/>
<dbReference type="InterPro" id="IPR035907">
    <property type="entry name" value="Hppk_sf"/>
</dbReference>
<dbReference type="GO" id="GO:0016301">
    <property type="term" value="F:kinase activity"/>
    <property type="evidence" value="ECO:0007669"/>
    <property type="project" value="UniProtKB-KW"/>
</dbReference>
<keyword evidence="5 14" id="KW-0808">Transferase</keyword>
<dbReference type="GO" id="GO:0003848">
    <property type="term" value="F:2-amino-4-hydroxy-6-hydroxymethyldihydropteridine diphosphokinase activity"/>
    <property type="evidence" value="ECO:0007669"/>
    <property type="project" value="UniProtKB-EC"/>
</dbReference>
<dbReference type="NCBIfam" id="TIGR01498">
    <property type="entry name" value="folK"/>
    <property type="match status" value="1"/>
</dbReference>
<dbReference type="GO" id="GO:0046656">
    <property type="term" value="P:folic acid biosynthetic process"/>
    <property type="evidence" value="ECO:0007669"/>
    <property type="project" value="UniProtKB-KW"/>
</dbReference>
<evidence type="ECO:0000256" key="11">
    <source>
        <dbReference type="ARBA" id="ARBA00029766"/>
    </source>
</evidence>
<dbReference type="PROSITE" id="PS00794">
    <property type="entry name" value="HPPK"/>
    <property type="match status" value="1"/>
</dbReference>
<keyword evidence="8" id="KW-0067">ATP-binding</keyword>
<dbReference type="EMBL" id="DRLF01000458">
    <property type="protein sequence ID" value="HEC07826.1"/>
    <property type="molecule type" value="Genomic_DNA"/>
</dbReference>
<dbReference type="EC" id="2.7.6.3" evidence="3"/>
<evidence type="ECO:0000259" key="13">
    <source>
        <dbReference type="PROSITE" id="PS00794"/>
    </source>
</evidence>
<comment type="function">
    <text evidence="10">Catalyzes the transfer of pyrophosphate from adenosine triphosphate (ATP) to 6-hydroxymethyl-7,8-dihydropterin, an enzymatic step in folate biosynthesis pathway.</text>
</comment>
<dbReference type="GO" id="GO:0005524">
    <property type="term" value="F:ATP binding"/>
    <property type="evidence" value="ECO:0007669"/>
    <property type="project" value="UniProtKB-KW"/>
</dbReference>
<protein>
    <recommendedName>
        <fullName evidence="4">2-amino-4-hydroxy-6-hydroxymethyldihydropteridine pyrophosphokinase</fullName>
        <ecNumber evidence="3">2.7.6.3</ecNumber>
    </recommendedName>
    <alternativeName>
        <fullName evidence="11">6-hydroxymethyl-7,8-dihydropterin pyrophosphokinase</fullName>
    </alternativeName>
    <alternativeName>
        <fullName evidence="12">7,8-dihydro-6-hydroxymethylpterin-pyrophosphokinase</fullName>
    </alternativeName>
</protein>
<sequence>MIDAYIGLGSNLDQPVQQILQALDELDCVPESWLVRASSLYASAPMGPQDQPDYVNAVAAIRTGLAPLDLLDALQEIEKCHGRIRDRRWGPRTLDLDLLLYGDQIIQDRRLTVPHPGLAQRAFVLKPLEEIAPRLRVPGLDDIAALSAARTDQQVRRIE</sequence>